<proteinExistence type="predicted"/>
<name>A0ABM7T4R8_9CLOT</name>
<evidence type="ECO:0000313" key="1">
    <source>
        <dbReference type="EMBL" id="BCZ46915.1"/>
    </source>
</evidence>
<gene>
    <name evidence="1" type="ORF">psyc5s11_29820</name>
</gene>
<sequence>MRTKNIKGKFLLIINDHEKVREWYKDFNIIERKVNYSVSKDKKGRGKYGELIIINY</sequence>
<dbReference type="Proteomes" id="UP000824633">
    <property type="component" value="Chromosome"/>
</dbReference>
<dbReference type="Gene3D" id="3.40.50.150">
    <property type="entry name" value="Vaccinia Virus protein VP39"/>
    <property type="match status" value="1"/>
</dbReference>
<dbReference type="SUPFAM" id="SSF53335">
    <property type="entry name" value="S-adenosyl-L-methionine-dependent methyltransferases"/>
    <property type="match status" value="1"/>
</dbReference>
<dbReference type="InterPro" id="IPR029063">
    <property type="entry name" value="SAM-dependent_MTases_sf"/>
</dbReference>
<evidence type="ECO:0000313" key="2">
    <source>
        <dbReference type="Proteomes" id="UP000824633"/>
    </source>
</evidence>
<keyword evidence="2" id="KW-1185">Reference proteome</keyword>
<dbReference type="EMBL" id="AP024849">
    <property type="protein sequence ID" value="BCZ46915.1"/>
    <property type="molecule type" value="Genomic_DNA"/>
</dbReference>
<protein>
    <submittedName>
        <fullName evidence="1">Uncharacterized protein</fullName>
    </submittedName>
</protein>
<dbReference type="RefSeq" id="WP_375541955.1">
    <property type="nucleotide sequence ID" value="NZ_AP024849.1"/>
</dbReference>
<organism evidence="1 2">
    <name type="scientific">Clostridium gelidum</name>
    <dbReference type="NCBI Taxonomy" id="704125"/>
    <lineage>
        <taxon>Bacteria</taxon>
        <taxon>Bacillati</taxon>
        <taxon>Bacillota</taxon>
        <taxon>Clostridia</taxon>
        <taxon>Eubacteriales</taxon>
        <taxon>Clostridiaceae</taxon>
        <taxon>Clostridium</taxon>
    </lineage>
</organism>
<accession>A0ABM7T4R8</accession>
<reference evidence="2" key="1">
    <citation type="submission" date="2021-07" db="EMBL/GenBank/DDBJ databases">
        <title>Complete genome sequencing of a Clostridium isolate.</title>
        <authorList>
            <person name="Ueki A."/>
            <person name="Tonouchi A."/>
        </authorList>
    </citation>
    <scope>NUCLEOTIDE SEQUENCE [LARGE SCALE GENOMIC DNA]</scope>
    <source>
        <strain evidence="2">C5S11</strain>
    </source>
</reference>